<feature type="transmembrane region" description="Helical" evidence="21">
    <location>
        <begin position="251"/>
        <end position="275"/>
    </location>
</feature>
<evidence type="ECO:0000259" key="22">
    <source>
        <dbReference type="SMART" id="SM00864"/>
    </source>
</evidence>
<dbReference type="InterPro" id="IPR002454">
    <property type="entry name" value="Gamma_tubulin"/>
</dbReference>
<feature type="compositionally biased region" description="Polar residues" evidence="20">
    <location>
        <begin position="13"/>
        <end position="23"/>
    </location>
</feature>
<dbReference type="CDD" id="cd09318">
    <property type="entry name" value="TDT_SSU1"/>
    <property type="match status" value="1"/>
</dbReference>
<dbReference type="SMART" id="SM00864">
    <property type="entry name" value="Tubulin"/>
    <property type="match status" value="1"/>
</dbReference>
<keyword evidence="12 21" id="KW-1133">Transmembrane helix</keyword>
<evidence type="ECO:0000256" key="3">
    <source>
        <dbReference type="ARBA" id="ARBA00008566"/>
    </source>
</evidence>
<dbReference type="InterPro" id="IPR018316">
    <property type="entry name" value="Tubulin/FtsZ_2-layer-sand-dom"/>
</dbReference>
<dbReference type="PANTHER" id="PTHR31686">
    <property type="match status" value="1"/>
</dbReference>
<feature type="transmembrane region" description="Helical" evidence="21">
    <location>
        <begin position="152"/>
        <end position="176"/>
    </location>
</feature>
<evidence type="ECO:0000256" key="14">
    <source>
        <dbReference type="ARBA" id="ARBA00023136"/>
    </source>
</evidence>
<dbReference type="PANTHER" id="PTHR31686:SF1">
    <property type="entry name" value="SULFITE EFFLUX PUMP SSU1"/>
    <property type="match status" value="1"/>
</dbReference>
<dbReference type="GO" id="GO:0000319">
    <property type="term" value="F:sulfite transmembrane transporter activity"/>
    <property type="evidence" value="ECO:0007669"/>
    <property type="project" value="TreeGrafter"/>
</dbReference>
<evidence type="ECO:0000256" key="18">
    <source>
        <dbReference type="ARBA" id="ARBA00056100"/>
    </source>
</evidence>
<evidence type="ECO:0000256" key="19">
    <source>
        <dbReference type="ARBA" id="ARBA00072906"/>
    </source>
</evidence>
<dbReference type="PROSITE" id="PS00227">
    <property type="entry name" value="TUBULIN"/>
    <property type="match status" value="1"/>
</dbReference>
<dbReference type="InterPro" id="IPR053714">
    <property type="entry name" value="Iso_Racemase_Enz_sf"/>
</dbReference>
<dbReference type="GO" id="GO:0031122">
    <property type="term" value="P:cytoplasmic microtubule organization"/>
    <property type="evidence" value="ECO:0007669"/>
    <property type="project" value="InterPro"/>
</dbReference>
<protein>
    <recommendedName>
        <fullName evidence="19">Sulfite efflux pump SSU1</fullName>
    </recommendedName>
    <alternativeName>
        <fullName evidence="16">Gamma-tubulin</fullName>
    </alternativeName>
    <alternativeName>
        <fullName evidence="5">Tubulin gamma chain</fullName>
    </alternativeName>
</protein>
<evidence type="ECO:0000256" key="2">
    <source>
        <dbReference type="ARBA" id="ARBA00004651"/>
    </source>
</evidence>
<keyword evidence="25" id="KW-1185">Reference proteome</keyword>
<dbReference type="Gene3D" id="3.30.1330.20">
    <property type="entry name" value="Tubulin/FtsZ, C-terminal domain"/>
    <property type="match status" value="1"/>
</dbReference>
<dbReference type="EMBL" id="GG657453">
    <property type="protein sequence ID" value="OAT07798.1"/>
    <property type="molecule type" value="Genomic_DNA"/>
</dbReference>
<keyword evidence="14 21" id="KW-0472">Membrane</keyword>
<evidence type="ECO:0000313" key="25">
    <source>
        <dbReference type="Proteomes" id="UP000002038"/>
    </source>
</evidence>
<comment type="similarity">
    <text evidence="4">Belongs to the tubulin family.</text>
</comment>
<keyword evidence="9 21" id="KW-0812">Transmembrane</keyword>
<dbReference type="Gene3D" id="3.40.50.12500">
    <property type="match status" value="1"/>
</dbReference>
<evidence type="ECO:0000256" key="4">
    <source>
        <dbReference type="ARBA" id="ARBA00009636"/>
    </source>
</evidence>
<dbReference type="GO" id="GO:0005874">
    <property type="term" value="C:microtubule"/>
    <property type="evidence" value="ECO:0007669"/>
    <property type="project" value="UniProtKB-KW"/>
</dbReference>
<dbReference type="FunFam" id="1.10.287.600:FF:000004">
    <property type="entry name" value="Tubulin gamma chain"/>
    <property type="match status" value="1"/>
</dbReference>
<feature type="region of interest" description="Disordered" evidence="20">
    <location>
        <begin position="1"/>
        <end position="60"/>
    </location>
</feature>
<evidence type="ECO:0000256" key="13">
    <source>
        <dbReference type="ARBA" id="ARBA00023134"/>
    </source>
</evidence>
<dbReference type="InterPro" id="IPR008280">
    <property type="entry name" value="Tub_FtsZ_C"/>
</dbReference>
<dbReference type="PRINTS" id="PR01164">
    <property type="entry name" value="GAMMATUBULIN"/>
</dbReference>
<accession>A0A179UKN2</accession>
<feature type="domain" description="Tubulin/FtsZ 2-layer sandwich" evidence="23">
    <location>
        <begin position="903"/>
        <end position="1047"/>
    </location>
</feature>
<comment type="similarity">
    <text evidence="3">Belongs to the tellurite-resistance/dicarboxylate transporter (TDT) family.</text>
</comment>
<evidence type="ECO:0000256" key="5">
    <source>
        <dbReference type="ARBA" id="ARBA00018848"/>
    </source>
</evidence>
<dbReference type="Pfam" id="PF03595">
    <property type="entry name" value="SLAC1"/>
    <property type="match status" value="1"/>
</dbReference>
<dbReference type="STRING" id="559298.A0A179UKN2"/>
<dbReference type="GO" id="GO:0007020">
    <property type="term" value="P:microtubule nucleation"/>
    <property type="evidence" value="ECO:0007669"/>
    <property type="project" value="InterPro"/>
</dbReference>
<keyword evidence="7" id="KW-1003">Cell membrane</keyword>
<proteinExistence type="inferred from homology"/>
<dbReference type="Pfam" id="PF00091">
    <property type="entry name" value="Tubulin"/>
    <property type="match status" value="1"/>
</dbReference>
<dbReference type="GeneID" id="8505137"/>
<organism evidence="24 25">
    <name type="scientific">Blastomyces gilchristii (strain SLH14081)</name>
    <name type="common">Blastomyces dermatitidis</name>
    <dbReference type="NCBI Taxonomy" id="559298"/>
    <lineage>
        <taxon>Eukaryota</taxon>
        <taxon>Fungi</taxon>
        <taxon>Dikarya</taxon>
        <taxon>Ascomycota</taxon>
        <taxon>Pezizomycotina</taxon>
        <taxon>Eurotiomycetes</taxon>
        <taxon>Eurotiomycetidae</taxon>
        <taxon>Onygenales</taxon>
        <taxon>Ajellomycetaceae</taxon>
        <taxon>Blastomyces</taxon>
    </lineage>
</organism>
<reference evidence="25" key="1">
    <citation type="journal article" date="2015" name="PLoS Genet.">
        <title>The dynamic genome and transcriptome of the human fungal pathogen Blastomyces and close relative Emmonsia.</title>
        <authorList>
            <person name="Munoz J.F."/>
            <person name="Gauthier G.M."/>
            <person name="Desjardins C.A."/>
            <person name="Gallo J.E."/>
            <person name="Holder J."/>
            <person name="Sullivan T.D."/>
            <person name="Marty A.J."/>
            <person name="Carmen J.C."/>
            <person name="Chen Z."/>
            <person name="Ding L."/>
            <person name="Gujja S."/>
            <person name="Magrini V."/>
            <person name="Misas E."/>
            <person name="Mitreva M."/>
            <person name="Priest M."/>
            <person name="Saif S."/>
            <person name="Whiston E.A."/>
            <person name="Young S."/>
            <person name="Zeng Q."/>
            <person name="Goldman W.E."/>
            <person name="Mardis E.R."/>
            <person name="Taylor J.W."/>
            <person name="McEwen J.G."/>
            <person name="Clay O.K."/>
            <person name="Klein B.S."/>
            <person name="Cuomo C.A."/>
        </authorList>
    </citation>
    <scope>NUCLEOTIDE SEQUENCE [LARGE SCALE GENOMIC DNA]</scope>
    <source>
        <strain evidence="25">SLH14081</strain>
    </source>
</reference>
<dbReference type="InterPro" id="IPR023123">
    <property type="entry name" value="Tubulin_C"/>
</dbReference>
<keyword evidence="6" id="KW-0813">Transport</keyword>
<dbReference type="Proteomes" id="UP000002038">
    <property type="component" value="Unassembled WGS sequence"/>
</dbReference>
<evidence type="ECO:0000256" key="8">
    <source>
        <dbReference type="ARBA" id="ARBA00022490"/>
    </source>
</evidence>
<comment type="similarity">
    <text evidence="17">Belongs to the HyuE racemase family.</text>
</comment>
<evidence type="ECO:0000256" key="12">
    <source>
        <dbReference type="ARBA" id="ARBA00022989"/>
    </source>
</evidence>
<dbReference type="Pfam" id="PF01177">
    <property type="entry name" value="Asp_Glu_race"/>
    <property type="match status" value="1"/>
</dbReference>
<feature type="transmembrane region" description="Helical" evidence="21">
    <location>
        <begin position="330"/>
        <end position="355"/>
    </location>
</feature>
<dbReference type="InterPro" id="IPR038665">
    <property type="entry name" value="Voltage-dep_anion_channel_sf"/>
</dbReference>
<feature type="transmembrane region" description="Helical" evidence="21">
    <location>
        <begin position="182"/>
        <end position="208"/>
    </location>
</feature>
<evidence type="ECO:0000256" key="6">
    <source>
        <dbReference type="ARBA" id="ARBA00022448"/>
    </source>
</evidence>
<feature type="transmembrane region" description="Helical" evidence="21">
    <location>
        <begin position="83"/>
        <end position="101"/>
    </location>
</feature>
<dbReference type="RefSeq" id="XP_031577960.1">
    <property type="nucleotide sequence ID" value="XM_031724749.1"/>
</dbReference>
<feature type="transmembrane region" description="Helical" evidence="21">
    <location>
        <begin position="287"/>
        <end position="310"/>
    </location>
</feature>
<sequence>MPTYCDQACPSGTADSSHTSQEDTGVESGDSIAPEGNADKRCEGSGEDSGRDPESQLADGEEYEELAKNDRGWRKIVRNFTPSWFTVNMGTGIVSILLFNLPYNGTWLYWISVGIFGLNTVLFTIFLAISILRYALWPGIWRVMLQHPVQSLFIGTFPMGFSTVVSMIALVCSPAWGSWVQIVAWALWIVDSVISVVCAVGFPFMLMASGRQSDLPSMTAAWLLPVVSTIVAASTGAIVAENLPTPQLSLWTIIASYLLWGLGMLFSMIILAVYFERLALHKLPPKSVIVSTCIPLGPMGQGGFVILKLGVGARKFFPLNKTLDPAAGGVFYAVGFMFALMLWGFGFMWMLSAIISIAKCKRIPFTMGWWASIFPLGVYANCTILMAVEMPSQFFKVVSTVCIILLFKFEPSLGPDGEEIRGIPSINSSADSSLSALHCLPHLKPLIPKYDAFLVACYSAHPLVGMLNELVSIAPAEAMTPPKRKYVTGIFEASVSKSISLLRSTSSIDSSAHSGEGDGGAEFKPSFGIISTGEVWKDIFARAVPELLRRPSDFSIDDNVDLEPLFAGVETTGLSAVELHTRPAEEVETRMVEATERLINRAGKQVAAICLGCAGMAGMDRAVRQGCIRALGPLQGEKVVIVDGVVAGVEQLVKQCKLEIITIQAGQCGNNVGSQFWQQLCLEHGINKDGNLAEFATEGGDRKDVFFYQSDDTRYIPRAILLDLEPRVLNTIQTGAYRNIYNPENFFIGRQGIGAGNNWAAGYAAGEIVQEEVFDMIDREADGSDSLEGFMLLHSIAGGTGSGLGSYILERMNDRFPKKLIQTYSVFPDTQAADVVVNPYNSLLAMRRLTQNADSVVVVDNGALSRIAADRLHVQEPSFQQTNQLVSTVMSASTTTLRYPGYMHNDLVSILANLIPDPRTRFLITSYTPFTGDNVEQAKTIRKTTVLDVMRRLLQPKNRMVSITPSKSSCYISIFNIIQGEAAQTDVDKSILRIRERRLATFIPWGPASIHVAVPKRSPYLPNTHRVSGLMLANHTSVATLFKRIVSQYDRLRKRNAFLEQYKKEAPFADGLGEFDEARAVVMDLIAEYESAERPDYAGGGADIEES</sequence>
<evidence type="ECO:0000256" key="1">
    <source>
        <dbReference type="ARBA" id="ARBA00004317"/>
    </source>
</evidence>
<feature type="compositionally biased region" description="Basic and acidic residues" evidence="20">
    <location>
        <begin position="37"/>
        <end position="54"/>
    </location>
</feature>
<dbReference type="FunFam" id="3.40.50.1440:FF:000012">
    <property type="entry name" value="Tubulin gamma chain"/>
    <property type="match status" value="1"/>
</dbReference>
<dbReference type="GO" id="GO:0005886">
    <property type="term" value="C:plasma membrane"/>
    <property type="evidence" value="ECO:0007669"/>
    <property type="project" value="UniProtKB-SubCell"/>
</dbReference>
<keyword evidence="10" id="KW-0493">Microtubule</keyword>
<evidence type="ECO:0000256" key="16">
    <source>
        <dbReference type="ARBA" id="ARBA00033229"/>
    </source>
</evidence>
<dbReference type="InterPro" id="IPR000217">
    <property type="entry name" value="Tubulin"/>
</dbReference>
<dbReference type="InterPro" id="IPR004695">
    <property type="entry name" value="SLAC1/Mae1/Ssu1/TehA"/>
</dbReference>
<dbReference type="InterPro" id="IPR051629">
    <property type="entry name" value="Sulfite_efflux_TDT"/>
</dbReference>
<dbReference type="VEuPathDB" id="FungiDB:BDBG_16893"/>
<feature type="domain" description="Tubulin/FtsZ GTPase" evidence="22">
    <location>
        <begin position="703"/>
        <end position="901"/>
    </location>
</feature>
<dbReference type="Gene3D" id="1.10.287.600">
    <property type="entry name" value="Helix hairpin bin"/>
    <property type="match status" value="1"/>
</dbReference>
<feature type="transmembrane region" description="Helical" evidence="21">
    <location>
        <begin position="107"/>
        <end position="132"/>
    </location>
</feature>
<dbReference type="OrthoDB" id="10249382at2759"/>
<keyword evidence="8" id="KW-0963">Cytoplasm</keyword>
<dbReference type="FunFam" id="1.50.10.150:FF:000004">
    <property type="entry name" value="Malic acid transporter"/>
    <property type="match status" value="1"/>
</dbReference>
<feature type="transmembrane region" description="Helical" evidence="21">
    <location>
        <begin position="220"/>
        <end position="239"/>
    </location>
</feature>
<dbReference type="InterPro" id="IPR037103">
    <property type="entry name" value="Tubulin/FtsZ-like_C"/>
</dbReference>
<dbReference type="SUPFAM" id="SSF55307">
    <property type="entry name" value="Tubulin C-terminal domain-like"/>
    <property type="match status" value="1"/>
</dbReference>
<dbReference type="SMART" id="SM00865">
    <property type="entry name" value="Tubulin_C"/>
    <property type="match status" value="1"/>
</dbReference>
<dbReference type="InterPro" id="IPR015942">
    <property type="entry name" value="Asp/Glu/hydantoin_racemase"/>
</dbReference>
<keyword evidence="11" id="KW-0547">Nucleotide-binding</keyword>
<evidence type="ECO:0000313" key="24">
    <source>
        <dbReference type="EMBL" id="OAT07798.1"/>
    </source>
</evidence>
<gene>
    <name evidence="24" type="ORF">BDBG_16893</name>
</gene>
<dbReference type="GO" id="GO:0047661">
    <property type="term" value="F:amino-acid racemase activity"/>
    <property type="evidence" value="ECO:0007669"/>
    <property type="project" value="InterPro"/>
</dbReference>
<evidence type="ECO:0000256" key="21">
    <source>
        <dbReference type="SAM" id="Phobius"/>
    </source>
</evidence>
<evidence type="ECO:0000256" key="10">
    <source>
        <dbReference type="ARBA" id="ARBA00022701"/>
    </source>
</evidence>
<evidence type="ECO:0000256" key="20">
    <source>
        <dbReference type="SAM" id="MobiDB-lite"/>
    </source>
</evidence>
<dbReference type="Gene3D" id="3.40.50.1440">
    <property type="entry name" value="Tubulin/FtsZ, GTPase domain"/>
    <property type="match status" value="1"/>
</dbReference>
<dbReference type="GO" id="GO:0005525">
    <property type="term" value="F:GTP binding"/>
    <property type="evidence" value="ECO:0007669"/>
    <property type="project" value="UniProtKB-KW"/>
</dbReference>
<dbReference type="AlphaFoldDB" id="A0A179UKN2"/>
<dbReference type="GO" id="GO:0000930">
    <property type="term" value="C:gamma-tubulin complex"/>
    <property type="evidence" value="ECO:0007669"/>
    <property type="project" value="InterPro"/>
</dbReference>
<dbReference type="InterPro" id="IPR036525">
    <property type="entry name" value="Tubulin/FtsZ_GTPase_sf"/>
</dbReference>
<dbReference type="Gene3D" id="1.50.10.150">
    <property type="entry name" value="Voltage-dependent anion channel"/>
    <property type="match status" value="1"/>
</dbReference>
<name>A0A179UKN2_BLAGS</name>
<evidence type="ECO:0000256" key="15">
    <source>
        <dbReference type="ARBA" id="ARBA00023212"/>
    </source>
</evidence>
<keyword evidence="13" id="KW-0342">GTP-binding</keyword>
<comment type="function">
    <text evidence="18">Sulphite efflux pump required for the secretion of sulphite as a reducing agent. In the presence of sulphite, cystine in keratin is directly cleaved to cysteine and S-sulphocysteine, and thereby, reduced proteins become accessible to hydrolysis by a variety of secreted endo- and exoproteases. Excretion of sulphite mediated by an efflux pump also represents a detoxification pathway for dermatophytes during infection of the epidermal stratum corneum, hair and nails, which are rich in cysteine.</text>
</comment>
<keyword evidence="15" id="KW-0206">Cytoskeleton</keyword>
<evidence type="ECO:0000256" key="17">
    <source>
        <dbReference type="ARBA" id="ARBA00038414"/>
    </source>
</evidence>
<dbReference type="KEGG" id="bgh:BDBG_16893"/>
<feature type="transmembrane region" description="Helical" evidence="21">
    <location>
        <begin position="367"/>
        <end position="388"/>
    </location>
</feature>
<dbReference type="GO" id="GO:0005816">
    <property type="term" value="C:spindle pole body"/>
    <property type="evidence" value="ECO:0007669"/>
    <property type="project" value="UniProtKB-SubCell"/>
</dbReference>
<dbReference type="CDD" id="cd02188">
    <property type="entry name" value="gamma_tubulin"/>
    <property type="match status" value="1"/>
</dbReference>
<evidence type="ECO:0000256" key="9">
    <source>
        <dbReference type="ARBA" id="ARBA00022692"/>
    </source>
</evidence>
<dbReference type="InterPro" id="IPR017975">
    <property type="entry name" value="Tubulin_CS"/>
</dbReference>
<dbReference type="InterPro" id="IPR003008">
    <property type="entry name" value="Tubulin_FtsZ_GTPase"/>
</dbReference>
<comment type="subcellular location">
    <subcellularLocation>
        <location evidence="2">Cell membrane</location>
        <topology evidence="2">Multi-pass membrane protein</topology>
    </subcellularLocation>
    <subcellularLocation>
        <location evidence="1">Cytoplasm</location>
        <location evidence="1">Cytoskeleton</location>
        <location evidence="1">Microtubule organizing center</location>
        <location evidence="1">Spindle pole body</location>
    </subcellularLocation>
</comment>
<evidence type="ECO:0000259" key="23">
    <source>
        <dbReference type="SMART" id="SM00865"/>
    </source>
</evidence>
<evidence type="ECO:0000256" key="7">
    <source>
        <dbReference type="ARBA" id="ARBA00022475"/>
    </source>
</evidence>
<dbReference type="PRINTS" id="PR01161">
    <property type="entry name" value="TUBULIN"/>
</dbReference>
<dbReference type="SUPFAM" id="SSF52490">
    <property type="entry name" value="Tubulin nucleotide-binding domain-like"/>
    <property type="match status" value="1"/>
</dbReference>
<evidence type="ECO:0000256" key="11">
    <source>
        <dbReference type="ARBA" id="ARBA00022741"/>
    </source>
</evidence>
<dbReference type="Pfam" id="PF03953">
    <property type="entry name" value="Tubulin_C"/>
    <property type="match status" value="1"/>
</dbReference>